<organism evidence="1 2">
    <name type="scientific">Rhizophagus clarus</name>
    <dbReference type="NCBI Taxonomy" id="94130"/>
    <lineage>
        <taxon>Eukaryota</taxon>
        <taxon>Fungi</taxon>
        <taxon>Fungi incertae sedis</taxon>
        <taxon>Mucoromycota</taxon>
        <taxon>Glomeromycotina</taxon>
        <taxon>Glomeromycetes</taxon>
        <taxon>Glomerales</taxon>
        <taxon>Glomeraceae</taxon>
        <taxon>Rhizophagus</taxon>
    </lineage>
</organism>
<dbReference type="Proteomes" id="UP000615446">
    <property type="component" value="Unassembled WGS sequence"/>
</dbReference>
<protein>
    <submittedName>
        <fullName evidence="1">Uncharacterized protein</fullName>
    </submittedName>
</protein>
<reference evidence="1" key="1">
    <citation type="submission" date="2019-10" db="EMBL/GenBank/DDBJ databases">
        <title>Conservation and host-specific expression of non-tandemly repeated heterogenous ribosome RNA gene in arbuscular mycorrhizal fungi.</title>
        <authorList>
            <person name="Maeda T."/>
            <person name="Kobayashi Y."/>
            <person name="Nakagawa T."/>
            <person name="Ezawa T."/>
            <person name="Yamaguchi K."/>
            <person name="Bino T."/>
            <person name="Nishimoto Y."/>
            <person name="Shigenobu S."/>
            <person name="Kawaguchi M."/>
        </authorList>
    </citation>
    <scope>NUCLEOTIDE SEQUENCE</scope>
    <source>
        <strain evidence="1">HR1</strain>
    </source>
</reference>
<gene>
    <name evidence="1" type="ORF">RCL2_002628300</name>
</gene>
<dbReference type="AlphaFoldDB" id="A0A8H3R0Y1"/>
<sequence length="91" mass="9482">MFTVAPDCVVRGRLLKASEEIEVEGEAGRVDRLEVVLVGGANSGIKAGVWECKCVEGLSGVEAVGVGGSAEILAFRAAISDCCLARPFWIS</sequence>
<name>A0A8H3R0Y1_9GLOM</name>
<evidence type="ECO:0000313" key="2">
    <source>
        <dbReference type="Proteomes" id="UP000615446"/>
    </source>
</evidence>
<dbReference type="EMBL" id="BLAL01000285">
    <property type="protein sequence ID" value="GES99800.1"/>
    <property type="molecule type" value="Genomic_DNA"/>
</dbReference>
<proteinExistence type="predicted"/>
<comment type="caution">
    <text evidence="1">The sequence shown here is derived from an EMBL/GenBank/DDBJ whole genome shotgun (WGS) entry which is preliminary data.</text>
</comment>
<accession>A0A8H3R0Y1</accession>
<evidence type="ECO:0000313" key="1">
    <source>
        <dbReference type="EMBL" id="GES99800.1"/>
    </source>
</evidence>